<organism evidence="1 2">
    <name type="scientific">Lepeophtheirus salmonis</name>
    <name type="common">Salmon louse</name>
    <name type="synonym">Caligus salmonis</name>
    <dbReference type="NCBI Taxonomy" id="72036"/>
    <lineage>
        <taxon>Eukaryota</taxon>
        <taxon>Metazoa</taxon>
        <taxon>Ecdysozoa</taxon>
        <taxon>Arthropoda</taxon>
        <taxon>Crustacea</taxon>
        <taxon>Multicrustacea</taxon>
        <taxon>Hexanauplia</taxon>
        <taxon>Copepoda</taxon>
        <taxon>Siphonostomatoida</taxon>
        <taxon>Caligidae</taxon>
        <taxon>Lepeophtheirus</taxon>
    </lineage>
</organism>
<gene>
    <name evidence="1" type="ORF">LSAA_148</name>
</gene>
<dbReference type="Proteomes" id="UP000675881">
    <property type="component" value="Unassembled WGS sequence"/>
</dbReference>
<sequence length="248" mass="27752">MRQSVFEKNLSSLEKVIQLARSMEALSLNTNINMLIKALVRPFKSTIKVFPQDICEYLEGRVKFLNLLITSISFFKPIRAFSGSFLSSDETDTSTRKLSSTNENGNKYAITDLLPPVSSLNISLTHLTPTESPEKNFAQLVLVPSKDKDLPSDTQTSTLLQNPKLAPTSICPLNGFNERDGQECSLRKINEVLKSPLTNKKLPHLIMQFNECLVIAPCHVANFFGNCSQIHIMKLLQNLLGEVILMKL</sequence>
<name>A0A817FBT6_LEPSM</name>
<proteinExistence type="predicted"/>
<evidence type="ECO:0000313" key="1">
    <source>
        <dbReference type="EMBL" id="CAF2743046.1"/>
    </source>
</evidence>
<reference evidence="1" key="1">
    <citation type="submission" date="2021-02" db="EMBL/GenBank/DDBJ databases">
        <authorList>
            <person name="Bekaert M."/>
        </authorList>
    </citation>
    <scope>NUCLEOTIDE SEQUENCE</scope>
    <source>
        <strain evidence="1">IoA-00</strain>
    </source>
</reference>
<dbReference type="EMBL" id="CAJNVT010000032">
    <property type="protein sequence ID" value="CAF2743046.1"/>
    <property type="molecule type" value="Genomic_DNA"/>
</dbReference>
<evidence type="ECO:0000313" key="2">
    <source>
        <dbReference type="Proteomes" id="UP000675881"/>
    </source>
</evidence>
<keyword evidence="2" id="KW-1185">Reference proteome</keyword>
<accession>A0A817FBT6</accession>
<protein>
    <submittedName>
        <fullName evidence="1">(salmon louse) hypothetical protein</fullName>
    </submittedName>
</protein>
<dbReference type="AlphaFoldDB" id="A0A817FBT6"/>
<comment type="caution">
    <text evidence="1">The sequence shown here is derived from an EMBL/GenBank/DDBJ whole genome shotgun (WGS) entry which is preliminary data.</text>
</comment>